<dbReference type="GO" id="GO:0052840">
    <property type="term" value="F:inositol diphosphate tetrakisphosphate diphosphatase activity"/>
    <property type="evidence" value="ECO:0007669"/>
    <property type="project" value="TreeGrafter"/>
</dbReference>
<dbReference type="InterPro" id="IPR004861">
    <property type="entry name" value="Siw14-like"/>
</dbReference>
<dbReference type="OrthoDB" id="6375174at2759"/>
<feature type="region of interest" description="Disordered" evidence="1">
    <location>
        <begin position="123"/>
        <end position="148"/>
    </location>
</feature>
<dbReference type="FunFam" id="3.90.190.10:FF:000152">
    <property type="entry name" value="Tyrosine phosphatase, putative"/>
    <property type="match status" value="1"/>
</dbReference>
<dbReference type="GO" id="GO:0016791">
    <property type="term" value="F:phosphatase activity"/>
    <property type="evidence" value="ECO:0007669"/>
    <property type="project" value="TreeGrafter"/>
</dbReference>
<gene>
    <name evidence="2" type="ORF">CLIB1423_09S00496</name>
</gene>
<proteinExistence type="predicted"/>
<name>A0A9P0QRD0_9ASCO</name>
<dbReference type="EMBL" id="CAKXYY010000009">
    <property type="protein sequence ID" value="CAH2352996.1"/>
    <property type="molecule type" value="Genomic_DNA"/>
</dbReference>
<keyword evidence="3" id="KW-1185">Reference proteome</keyword>
<dbReference type="Proteomes" id="UP000837801">
    <property type="component" value="Unassembled WGS sequence"/>
</dbReference>
<dbReference type="PANTHER" id="PTHR31126:SF74">
    <property type="entry name" value="TYROSINE-PROTEIN PHOSPHATASE-LIKE PROTEIN OCA2"/>
    <property type="match status" value="1"/>
</dbReference>
<feature type="region of interest" description="Disordered" evidence="1">
    <location>
        <begin position="35"/>
        <end position="57"/>
    </location>
</feature>
<evidence type="ECO:0000313" key="3">
    <source>
        <dbReference type="Proteomes" id="UP000837801"/>
    </source>
</evidence>
<protein>
    <submittedName>
        <fullName evidence="2">Inositol phosphatase Siw14p</fullName>
    </submittedName>
</protein>
<reference evidence="2" key="1">
    <citation type="submission" date="2022-03" db="EMBL/GenBank/DDBJ databases">
        <authorList>
            <person name="Legras J.-L."/>
            <person name="Devillers H."/>
            <person name="Grondin C."/>
        </authorList>
    </citation>
    <scope>NUCLEOTIDE SEQUENCE</scope>
    <source>
        <strain evidence="2">CLIB 1423</strain>
    </source>
</reference>
<dbReference type="PANTHER" id="PTHR31126">
    <property type="entry name" value="TYROSINE-PROTEIN PHOSPHATASE"/>
    <property type="match status" value="1"/>
</dbReference>
<dbReference type="GO" id="GO:0005737">
    <property type="term" value="C:cytoplasm"/>
    <property type="evidence" value="ECO:0007669"/>
    <property type="project" value="TreeGrafter"/>
</dbReference>
<comment type="caution">
    <text evidence="2">The sequence shown here is derived from an EMBL/GenBank/DDBJ whole genome shotgun (WGS) entry which is preliminary data.</text>
</comment>
<dbReference type="SUPFAM" id="SSF52799">
    <property type="entry name" value="(Phosphotyrosine protein) phosphatases II"/>
    <property type="match status" value="1"/>
</dbReference>
<dbReference type="Gene3D" id="3.90.190.10">
    <property type="entry name" value="Protein tyrosine phosphatase superfamily"/>
    <property type="match status" value="1"/>
</dbReference>
<dbReference type="AlphaFoldDB" id="A0A9P0QRD0"/>
<dbReference type="Pfam" id="PF03162">
    <property type="entry name" value="Y_phosphatase2"/>
    <property type="match status" value="2"/>
</dbReference>
<organism evidence="2 3">
    <name type="scientific">[Candida] railenensis</name>
    <dbReference type="NCBI Taxonomy" id="45579"/>
    <lineage>
        <taxon>Eukaryota</taxon>
        <taxon>Fungi</taxon>
        <taxon>Dikarya</taxon>
        <taxon>Ascomycota</taxon>
        <taxon>Saccharomycotina</taxon>
        <taxon>Pichiomycetes</taxon>
        <taxon>Debaryomycetaceae</taxon>
        <taxon>Kurtzmaniella</taxon>
    </lineage>
</organism>
<accession>A0A9P0QRD0</accession>
<dbReference type="InterPro" id="IPR029021">
    <property type="entry name" value="Prot-tyrosine_phosphatase-like"/>
</dbReference>
<sequence length="279" mass="31685">MATNGSVIGDLYRDIHEVPSETQLELLPMVENGLDSTNSCPTNVPEGTGNSTDANDERDYSNLALKILNSKPQYYPPLNFSLVEDGIYRSGFPMPLNYPFIEQLGLKTIIYLGDLGLEKVSKKDEKAKKEKKEKKDKGDYKEESDKPKKDKLGTTEILKGYKEWIATTSIELHHLPMESSQEPFVQTQTQAQDSLTHALQLMLDKNNFPMLIHSNKGKHRIGVLVGLMRKLLQGWCLSGIFEEYEKFALGKSEYDLECIEIWQPELVVDLNSKPDFVRL</sequence>
<evidence type="ECO:0000313" key="2">
    <source>
        <dbReference type="EMBL" id="CAH2352996.1"/>
    </source>
</evidence>
<evidence type="ECO:0000256" key="1">
    <source>
        <dbReference type="SAM" id="MobiDB-lite"/>
    </source>
</evidence>